<accession>A0A381UDS3</accession>
<dbReference type="EMBL" id="UINC01006168">
    <property type="protein sequence ID" value="SVA25901.1"/>
    <property type="molecule type" value="Genomic_DNA"/>
</dbReference>
<dbReference type="AlphaFoldDB" id="A0A381UDS3"/>
<protein>
    <recommendedName>
        <fullName evidence="2">DUF3303 domain-containing protein</fullName>
    </recommendedName>
</protein>
<sequence>MKFHVTYEFGPESRDETQAQFKETGGLPGDGVTMLGRYHAIEGLTGFILVESDDPIAIGKWMQEWTHLISFQVVPVLDDAGIAEVIG</sequence>
<organism evidence="1">
    <name type="scientific">marine metagenome</name>
    <dbReference type="NCBI Taxonomy" id="408172"/>
    <lineage>
        <taxon>unclassified sequences</taxon>
        <taxon>metagenomes</taxon>
        <taxon>ecological metagenomes</taxon>
    </lineage>
</organism>
<proteinExistence type="predicted"/>
<dbReference type="InterPro" id="IPR021734">
    <property type="entry name" value="DUF3303"/>
</dbReference>
<name>A0A381UDS3_9ZZZZ</name>
<reference evidence="1" key="1">
    <citation type="submission" date="2018-05" db="EMBL/GenBank/DDBJ databases">
        <authorList>
            <person name="Lanie J.A."/>
            <person name="Ng W.-L."/>
            <person name="Kazmierczak K.M."/>
            <person name="Andrzejewski T.M."/>
            <person name="Davidsen T.M."/>
            <person name="Wayne K.J."/>
            <person name="Tettelin H."/>
            <person name="Glass J.I."/>
            <person name="Rusch D."/>
            <person name="Podicherti R."/>
            <person name="Tsui H.-C.T."/>
            <person name="Winkler M.E."/>
        </authorList>
    </citation>
    <scope>NUCLEOTIDE SEQUENCE</scope>
</reference>
<evidence type="ECO:0008006" key="2">
    <source>
        <dbReference type="Google" id="ProtNLM"/>
    </source>
</evidence>
<gene>
    <name evidence="1" type="ORF">METZ01_LOCUS78755</name>
</gene>
<evidence type="ECO:0000313" key="1">
    <source>
        <dbReference type="EMBL" id="SVA25901.1"/>
    </source>
</evidence>
<dbReference type="Pfam" id="PF11746">
    <property type="entry name" value="DUF3303"/>
    <property type="match status" value="1"/>
</dbReference>